<dbReference type="Gene3D" id="3.30.428.10">
    <property type="entry name" value="HIT-like"/>
    <property type="match status" value="1"/>
</dbReference>
<dbReference type="InterPro" id="IPR011146">
    <property type="entry name" value="HIT-like"/>
</dbReference>
<dbReference type="InterPro" id="IPR036265">
    <property type="entry name" value="HIT-like_sf"/>
</dbReference>
<reference evidence="5 6" key="1">
    <citation type="journal article" date="2019" name="Int. J. Syst. Evol. Microbiol.">
        <title>The Global Catalogue of Microorganisms (GCM) 10K type strain sequencing project: providing services to taxonomists for standard genome sequencing and annotation.</title>
        <authorList>
            <consortium name="The Broad Institute Genomics Platform"/>
            <consortium name="The Broad Institute Genome Sequencing Center for Infectious Disease"/>
            <person name="Wu L."/>
            <person name="Ma J."/>
        </authorList>
    </citation>
    <scope>NUCLEOTIDE SEQUENCE [LARGE SCALE GENOMIC DNA]</scope>
    <source>
        <strain evidence="5 6">PSRA2</strain>
    </source>
</reference>
<comment type="caution">
    <text evidence="5">The sequence shown here is derived from an EMBL/GenBank/DDBJ whole genome shotgun (WGS) entry which is preliminary data.</text>
</comment>
<dbReference type="EMBL" id="JBHSXM010000001">
    <property type="protein sequence ID" value="MFC6837215.1"/>
    <property type="molecule type" value="Genomic_DNA"/>
</dbReference>
<evidence type="ECO:0000313" key="5">
    <source>
        <dbReference type="EMBL" id="MFC6837215.1"/>
    </source>
</evidence>
<dbReference type="CDD" id="cd01277">
    <property type="entry name" value="HINT_subgroup"/>
    <property type="match status" value="1"/>
</dbReference>
<dbReference type="PANTHER" id="PTHR46648">
    <property type="entry name" value="HIT FAMILY PROTEIN 1"/>
    <property type="match status" value="1"/>
</dbReference>
<protein>
    <submittedName>
        <fullName evidence="5">HIT family protein</fullName>
        <ecNumber evidence="5">2.1.1.-</ecNumber>
    </submittedName>
</protein>
<dbReference type="PRINTS" id="PR00332">
    <property type="entry name" value="HISTRIAD"/>
</dbReference>
<feature type="domain" description="HIT" evidence="4">
    <location>
        <begin position="5"/>
        <end position="112"/>
    </location>
</feature>
<evidence type="ECO:0000256" key="1">
    <source>
        <dbReference type="PIRSR" id="PIRSR601310-1"/>
    </source>
</evidence>
<proteinExistence type="predicted"/>
<feature type="short sequence motif" description="Histidine triad motif" evidence="2 3">
    <location>
        <begin position="97"/>
        <end position="101"/>
    </location>
</feature>
<accession>A0ABD5UCE7</accession>
<dbReference type="GO" id="GO:0032259">
    <property type="term" value="P:methylation"/>
    <property type="evidence" value="ECO:0007669"/>
    <property type="project" value="UniProtKB-KW"/>
</dbReference>
<name>A0ABD5UCE7_9EURY</name>
<evidence type="ECO:0000256" key="3">
    <source>
        <dbReference type="PROSITE-ProRule" id="PRU00464"/>
    </source>
</evidence>
<gene>
    <name evidence="5" type="ORF">ACFQHK_11925</name>
</gene>
<keyword evidence="5" id="KW-0808">Transferase</keyword>
<dbReference type="Proteomes" id="UP001596406">
    <property type="component" value="Unassembled WGS sequence"/>
</dbReference>
<feature type="active site" description="Tele-AMP-histidine intermediate" evidence="1">
    <location>
        <position position="99"/>
    </location>
</feature>
<dbReference type="PANTHER" id="PTHR46648:SF1">
    <property type="entry name" value="ADENOSINE 5'-MONOPHOSPHORAMIDASE HNT1"/>
    <property type="match status" value="1"/>
</dbReference>
<keyword evidence="6" id="KW-1185">Reference proteome</keyword>
<dbReference type="GO" id="GO:0008168">
    <property type="term" value="F:methyltransferase activity"/>
    <property type="evidence" value="ECO:0007669"/>
    <property type="project" value="UniProtKB-KW"/>
</dbReference>
<keyword evidence="5" id="KW-0489">Methyltransferase</keyword>
<dbReference type="InterPro" id="IPR039384">
    <property type="entry name" value="HINT"/>
</dbReference>
<dbReference type="AlphaFoldDB" id="A0ABD5UCE7"/>
<dbReference type="RefSeq" id="WP_304448882.1">
    <property type="nucleotide sequence ID" value="NZ_JARRAH010000001.1"/>
</dbReference>
<sequence>MTDCVFCAIVDDEIPSHTVYEDDAVLAFLDANPLAPGHTLVVPKAHHERLNDLPADRASRVFAAVHALVPAVEEAVDADATTVGFNNGTAAGQEVPHVHAHVVPRFDGDGGGPIHAAMGTRPDLSDEELADVAASIGERASVDR</sequence>
<dbReference type="PROSITE" id="PS51084">
    <property type="entry name" value="HIT_2"/>
    <property type="match status" value="1"/>
</dbReference>
<dbReference type="EC" id="2.1.1.-" evidence="5"/>
<evidence type="ECO:0000259" key="4">
    <source>
        <dbReference type="PROSITE" id="PS51084"/>
    </source>
</evidence>
<dbReference type="InterPro" id="IPR001310">
    <property type="entry name" value="Histidine_triad_HIT"/>
</dbReference>
<dbReference type="Pfam" id="PF01230">
    <property type="entry name" value="HIT"/>
    <property type="match status" value="1"/>
</dbReference>
<dbReference type="SUPFAM" id="SSF54197">
    <property type="entry name" value="HIT-like"/>
    <property type="match status" value="1"/>
</dbReference>
<evidence type="ECO:0000256" key="2">
    <source>
        <dbReference type="PIRSR" id="PIRSR601310-3"/>
    </source>
</evidence>
<evidence type="ECO:0000313" key="6">
    <source>
        <dbReference type="Proteomes" id="UP001596406"/>
    </source>
</evidence>
<organism evidence="5 6">
    <name type="scientific">Halomarina ordinaria</name>
    <dbReference type="NCBI Taxonomy" id="3033939"/>
    <lineage>
        <taxon>Archaea</taxon>
        <taxon>Methanobacteriati</taxon>
        <taxon>Methanobacteriota</taxon>
        <taxon>Stenosarchaea group</taxon>
        <taxon>Halobacteria</taxon>
        <taxon>Halobacteriales</taxon>
        <taxon>Natronomonadaceae</taxon>
        <taxon>Halomarina</taxon>
    </lineage>
</organism>